<dbReference type="InterPro" id="IPR037066">
    <property type="entry name" value="Plug_dom_sf"/>
</dbReference>
<keyword evidence="6 8" id="KW-0472">Membrane</keyword>
<evidence type="ECO:0000256" key="1">
    <source>
        <dbReference type="ARBA" id="ARBA00004571"/>
    </source>
</evidence>
<dbReference type="InterPro" id="IPR008969">
    <property type="entry name" value="CarboxyPept-like_regulatory"/>
</dbReference>
<dbReference type="InterPro" id="IPR023997">
    <property type="entry name" value="TonB-dep_OMP_SusC/RagA_CS"/>
</dbReference>
<sequence>MSVSAIYAQKVTVRGVVTGGGEPLPGATVNIKGTRTGTITDFDGNYILEVDKGKTLVFSFLGYASKEVIVANKTTVDVVLAEDASTLDEIVVVGYGTQKRKEVTGAVGQIKNEELALNATADLGTALQGQIAGVTVTAQDGSPGAESNVVIRGVSSIVGSSSPLYVVDGIPFDTDPKLSIDEIETIDVLKDAASAAIYGTRGAGGVILITTKQGKEGVMKMSANTYYGMQQITSGVPLMETEDYLYALHLSKAALNGTYFGETWTSIVNGPHQLTNNSNLVNVVENDFAPIQNHNLSISGGKEGLTYNINASFFNQEGMLINSGYDRFNVRANTQYRKGKWNVSTGIGFRIEERERSPYDLALRAIKNNPYSNQIELELNESGVQNDGQDNDASDTARNLATFLQTDIDYIENLNGNISARFNFNKNLSYTLRGGASYTNNTREKIRPSIVVYNFEGELVQPNTYTRSYVRNESGRYSRFTLEHILNFKKSWGSHNVQATAAYSAQKAERSYFYALRYDIFNNAVTDLGGAISNGDSGSGSVWNNNTQTLLGLLGRVQYNYKGKYLLSGSVRYDGSSQFSEKYRYGTFPSVSLGWNISDENFWSPIKSVANSLKLRASIGTVGNDRFTPYSNAATISLTKDYVTGPETGDVVSSGATQTSFANSEVKWETQVTRNVGFDLGMFKNKLTISGDVYETNKEDLLLPLLLPPTTGAGLNQTVILNVGDLTNRGMEWSANYRHKGKFSWNAGATFTKNKNEVTKMAGANKVLYLSNSTVVQGVPNEDLVSVVAEGYEAGSFFLIKTDGIIKTQEELDAYNPMVGGNANLGDLRYVDALTEDTDGDGVADAGDGVIDLNDRQFAGSGNPAFTVGFNFGARYKGFDLAMQWYGAFNGEIMNGSKAYAYKMGNHQDLVHMWSPANPDSNIPTFRGRDHANARGYTDYWLEDATFVRLKNITLGYTINKKYIEPSGLSKIRLYVSAQNPLTITNYTGYDPEVGTSSLATRGLDRGNYPVSSSFRVGAQFSF</sequence>
<dbReference type="Pfam" id="PF13715">
    <property type="entry name" value="CarbopepD_reg_2"/>
    <property type="match status" value="1"/>
</dbReference>
<comment type="caution">
    <text evidence="12">The sequence shown here is derived from an EMBL/GenBank/DDBJ whole genome shotgun (WGS) entry which is preliminary data.</text>
</comment>
<evidence type="ECO:0000256" key="8">
    <source>
        <dbReference type="PROSITE-ProRule" id="PRU01360"/>
    </source>
</evidence>
<evidence type="ECO:0000256" key="2">
    <source>
        <dbReference type="ARBA" id="ARBA00022448"/>
    </source>
</evidence>
<organism evidence="12 13">
    <name type="scientific">Polaribacter reichenbachii</name>
    <dbReference type="NCBI Taxonomy" id="996801"/>
    <lineage>
        <taxon>Bacteria</taxon>
        <taxon>Pseudomonadati</taxon>
        <taxon>Bacteroidota</taxon>
        <taxon>Flavobacteriia</taxon>
        <taxon>Flavobacteriales</taxon>
        <taxon>Flavobacteriaceae</taxon>
    </lineage>
</organism>
<gene>
    <name evidence="12" type="ORF">LPB301_11715</name>
</gene>
<evidence type="ECO:0000256" key="3">
    <source>
        <dbReference type="ARBA" id="ARBA00022452"/>
    </source>
</evidence>
<evidence type="ECO:0000259" key="10">
    <source>
        <dbReference type="Pfam" id="PF00593"/>
    </source>
</evidence>
<evidence type="ECO:0000313" key="13">
    <source>
        <dbReference type="Proteomes" id="UP000092612"/>
    </source>
</evidence>
<dbReference type="InterPro" id="IPR000531">
    <property type="entry name" value="Beta-barrel_TonB"/>
</dbReference>
<dbReference type="NCBIfam" id="TIGR04056">
    <property type="entry name" value="OMP_RagA_SusC"/>
    <property type="match status" value="1"/>
</dbReference>
<dbReference type="InterPro" id="IPR023996">
    <property type="entry name" value="TonB-dep_OMP_SusC/RagA"/>
</dbReference>
<evidence type="ECO:0000256" key="4">
    <source>
        <dbReference type="ARBA" id="ARBA00022692"/>
    </source>
</evidence>
<dbReference type="EMBL" id="LSFL01000035">
    <property type="protein sequence ID" value="OBY63477.1"/>
    <property type="molecule type" value="Genomic_DNA"/>
</dbReference>
<feature type="domain" description="TonB-dependent receptor-like beta-barrel" evidence="10">
    <location>
        <begin position="387"/>
        <end position="757"/>
    </location>
</feature>
<dbReference type="GO" id="GO:0009279">
    <property type="term" value="C:cell outer membrane"/>
    <property type="evidence" value="ECO:0007669"/>
    <property type="project" value="UniProtKB-SubCell"/>
</dbReference>
<reference evidence="13" key="1">
    <citation type="submission" date="2016-02" db="EMBL/GenBank/DDBJ databases">
        <title>Paenibacillus sp. LPB0068, isolated from Crassostrea gigas.</title>
        <authorList>
            <person name="Shin S.-K."/>
            <person name="Yi H."/>
        </authorList>
    </citation>
    <scope>NUCLEOTIDE SEQUENCE [LARGE SCALE GENOMIC DNA]</scope>
    <source>
        <strain evidence="13">KCTC 23969</strain>
    </source>
</reference>
<comment type="subcellular location">
    <subcellularLocation>
        <location evidence="1 8">Cell outer membrane</location>
        <topology evidence="1 8">Multi-pass membrane protein</topology>
    </subcellularLocation>
</comment>
<dbReference type="InterPro" id="IPR012910">
    <property type="entry name" value="Plug_dom"/>
</dbReference>
<name>A0A1B8TUZ8_9FLAO</name>
<feature type="domain" description="TonB-dependent receptor plug" evidence="11">
    <location>
        <begin position="100"/>
        <end position="206"/>
    </location>
</feature>
<evidence type="ECO:0000256" key="5">
    <source>
        <dbReference type="ARBA" id="ARBA00023077"/>
    </source>
</evidence>
<dbReference type="Gene3D" id="2.170.130.10">
    <property type="entry name" value="TonB-dependent receptor, plug domain"/>
    <property type="match status" value="1"/>
</dbReference>
<dbReference type="STRING" id="996801.BW723_03995"/>
<dbReference type="AlphaFoldDB" id="A0A1B8TUZ8"/>
<dbReference type="SUPFAM" id="SSF56935">
    <property type="entry name" value="Porins"/>
    <property type="match status" value="1"/>
</dbReference>
<keyword evidence="3 8" id="KW-1134">Transmembrane beta strand</keyword>
<dbReference type="Gene3D" id="2.40.170.20">
    <property type="entry name" value="TonB-dependent receptor, beta-barrel domain"/>
    <property type="match status" value="1"/>
</dbReference>
<evidence type="ECO:0000256" key="7">
    <source>
        <dbReference type="ARBA" id="ARBA00023237"/>
    </source>
</evidence>
<keyword evidence="7 8" id="KW-0998">Cell outer membrane</keyword>
<dbReference type="Pfam" id="PF07715">
    <property type="entry name" value="Plug"/>
    <property type="match status" value="1"/>
</dbReference>
<dbReference type="Proteomes" id="UP000092612">
    <property type="component" value="Unassembled WGS sequence"/>
</dbReference>
<keyword evidence="5 9" id="KW-0798">TonB box</keyword>
<evidence type="ECO:0000259" key="11">
    <source>
        <dbReference type="Pfam" id="PF07715"/>
    </source>
</evidence>
<dbReference type="PROSITE" id="PS52016">
    <property type="entry name" value="TONB_DEPENDENT_REC_3"/>
    <property type="match status" value="1"/>
</dbReference>
<accession>A0A1B8TUZ8</accession>
<keyword evidence="4 8" id="KW-0812">Transmembrane</keyword>
<dbReference type="InterPro" id="IPR039426">
    <property type="entry name" value="TonB-dep_rcpt-like"/>
</dbReference>
<keyword evidence="2 8" id="KW-0813">Transport</keyword>
<keyword evidence="13" id="KW-1185">Reference proteome</keyword>
<proteinExistence type="inferred from homology"/>
<comment type="similarity">
    <text evidence="8 9">Belongs to the TonB-dependent receptor family.</text>
</comment>
<evidence type="ECO:0000256" key="9">
    <source>
        <dbReference type="RuleBase" id="RU003357"/>
    </source>
</evidence>
<dbReference type="InterPro" id="IPR036942">
    <property type="entry name" value="Beta-barrel_TonB_sf"/>
</dbReference>
<evidence type="ECO:0000313" key="12">
    <source>
        <dbReference type="EMBL" id="OBY63477.1"/>
    </source>
</evidence>
<dbReference type="Pfam" id="PF00593">
    <property type="entry name" value="TonB_dep_Rec_b-barrel"/>
    <property type="match status" value="1"/>
</dbReference>
<evidence type="ECO:0000256" key="6">
    <source>
        <dbReference type="ARBA" id="ARBA00023136"/>
    </source>
</evidence>
<dbReference type="NCBIfam" id="TIGR04057">
    <property type="entry name" value="SusC_RagA_signa"/>
    <property type="match status" value="1"/>
</dbReference>
<protein>
    <submittedName>
        <fullName evidence="12">SusC/RagA family TonB-linked outer membrane protein</fullName>
    </submittedName>
</protein>
<dbReference type="OrthoDB" id="9768177at2"/>
<dbReference type="SUPFAM" id="SSF49464">
    <property type="entry name" value="Carboxypeptidase regulatory domain-like"/>
    <property type="match status" value="1"/>
</dbReference>
<dbReference type="Gene3D" id="2.60.40.1120">
    <property type="entry name" value="Carboxypeptidase-like, regulatory domain"/>
    <property type="match status" value="1"/>
</dbReference>